<dbReference type="EMBL" id="JBHTFQ010000007">
    <property type="protein sequence ID" value="MFC7705253.1"/>
    <property type="molecule type" value="Genomic_DNA"/>
</dbReference>
<accession>A0ABW2UM16</accession>
<dbReference type="Proteomes" id="UP001596516">
    <property type="component" value="Unassembled WGS sequence"/>
</dbReference>
<comment type="caution">
    <text evidence="1">The sequence shown here is derived from an EMBL/GenBank/DDBJ whole genome shotgun (WGS) entry which is preliminary data.</text>
</comment>
<gene>
    <name evidence="1" type="ORF">ACFQXB_13720</name>
</gene>
<keyword evidence="2" id="KW-1185">Reference proteome</keyword>
<name>A0ABW2UM16_9RHOB</name>
<evidence type="ECO:0008006" key="3">
    <source>
        <dbReference type="Google" id="ProtNLM"/>
    </source>
</evidence>
<sequence length="66" mass="7433">MTGRRGGMDVGQSAAARICRSQNAMHFAKHLLRVAKREENTAARKPCPRVFPTLVRQKPVNLREFA</sequence>
<organism evidence="1 2">
    <name type="scientific">Plastorhodobacter daqingensis</name>
    <dbReference type="NCBI Taxonomy" id="1387281"/>
    <lineage>
        <taxon>Bacteria</taxon>
        <taxon>Pseudomonadati</taxon>
        <taxon>Pseudomonadota</taxon>
        <taxon>Alphaproteobacteria</taxon>
        <taxon>Rhodobacterales</taxon>
        <taxon>Paracoccaceae</taxon>
        <taxon>Plastorhodobacter</taxon>
    </lineage>
</organism>
<evidence type="ECO:0000313" key="1">
    <source>
        <dbReference type="EMBL" id="MFC7705253.1"/>
    </source>
</evidence>
<proteinExistence type="predicted"/>
<reference evidence="2" key="1">
    <citation type="journal article" date="2019" name="Int. J. Syst. Evol. Microbiol.">
        <title>The Global Catalogue of Microorganisms (GCM) 10K type strain sequencing project: providing services to taxonomists for standard genome sequencing and annotation.</title>
        <authorList>
            <consortium name="The Broad Institute Genomics Platform"/>
            <consortium name="The Broad Institute Genome Sequencing Center for Infectious Disease"/>
            <person name="Wu L."/>
            <person name="Ma J."/>
        </authorList>
    </citation>
    <scope>NUCLEOTIDE SEQUENCE [LARGE SCALE GENOMIC DNA]</scope>
    <source>
        <strain evidence="2">CGMCC 1.12750</strain>
    </source>
</reference>
<evidence type="ECO:0000313" key="2">
    <source>
        <dbReference type="Proteomes" id="UP001596516"/>
    </source>
</evidence>
<dbReference type="RefSeq" id="WP_377404839.1">
    <property type="nucleotide sequence ID" value="NZ_JBHTFQ010000007.1"/>
</dbReference>
<protein>
    <recommendedName>
        <fullName evidence="3">Transposase</fullName>
    </recommendedName>
</protein>